<sequence length="88" mass="9997">MFRSIFFILLITILAVNCAVLRTRRQVIHNLVNDRFYGGPTSLGWAQVPHIASPIHFYWGDSNGPATEIMSTFKNVQMLMNETQNALT</sequence>
<feature type="chain" id="PRO_5040463578" evidence="1">
    <location>
        <begin position="19"/>
        <end position="88"/>
    </location>
</feature>
<keyword evidence="3" id="KW-1185">Reference proteome</keyword>
<dbReference type="Pfam" id="PF07203">
    <property type="entry name" value="DUF1412"/>
    <property type="match status" value="1"/>
</dbReference>
<dbReference type="InterPro" id="IPR009853">
    <property type="entry name" value="DUF1412"/>
</dbReference>
<protein>
    <submittedName>
        <fullName evidence="2">Uncharacterized protein</fullName>
    </submittedName>
</protein>
<reference evidence="2" key="1">
    <citation type="submission" date="2022-11" db="EMBL/GenBank/DDBJ databases">
        <authorList>
            <person name="Kikuchi T."/>
        </authorList>
    </citation>
    <scope>NUCLEOTIDE SEQUENCE</scope>
    <source>
        <strain evidence="2">PS1010</strain>
    </source>
</reference>
<keyword evidence="1" id="KW-0732">Signal</keyword>
<dbReference type="EMBL" id="CANHGI010000002">
    <property type="protein sequence ID" value="CAI5441719.1"/>
    <property type="molecule type" value="Genomic_DNA"/>
</dbReference>
<feature type="signal peptide" evidence="1">
    <location>
        <begin position="1"/>
        <end position="18"/>
    </location>
</feature>
<dbReference type="PANTHER" id="PTHR34602">
    <property type="entry name" value="NEMATODE SPECIFIC PEPTIDE FAMILY, GROUP E-RELATED"/>
    <property type="match status" value="1"/>
</dbReference>
<comment type="caution">
    <text evidence="2">The sequence shown here is derived from an EMBL/GenBank/DDBJ whole genome shotgun (WGS) entry which is preliminary data.</text>
</comment>
<evidence type="ECO:0000313" key="2">
    <source>
        <dbReference type="EMBL" id="CAI5441719.1"/>
    </source>
</evidence>
<evidence type="ECO:0000313" key="3">
    <source>
        <dbReference type="Proteomes" id="UP001152747"/>
    </source>
</evidence>
<proteinExistence type="predicted"/>
<name>A0A9P1IAM8_9PELO</name>
<gene>
    <name evidence="2" type="ORF">CAMP_LOCUS4356</name>
</gene>
<dbReference type="Proteomes" id="UP001152747">
    <property type="component" value="Unassembled WGS sequence"/>
</dbReference>
<evidence type="ECO:0000256" key="1">
    <source>
        <dbReference type="SAM" id="SignalP"/>
    </source>
</evidence>
<organism evidence="2 3">
    <name type="scientific">Caenorhabditis angaria</name>
    <dbReference type="NCBI Taxonomy" id="860376"/>
    <lineage>
        <taxon>Eukaryota</taxon>
        <taxon>Metazoa</taxon>
        <taxon>Ecdysozoa</taxon>
        <taxon>Nematoda</taxon>
        <taxon>Chromadorea</taxon>
        <taxon>Rhabditida</taxon>
        <taxon>Rhabditina</taxon>
        <taxon>Rhabditomorpha</taxon>
        <taxon>Rhabditoidea</taxon>
        <taxon>Rhabditidae</taxon>
        <taxon>Peloderinae</taxon>
        <taxon>Caenorhabditis</taxon>
    </lineage>
</organism>
<accession>A0A9P1IAM8</accession>
<dbReference type="PANTHER" id="PTHR34602:SF1">
    <property type="entry name" value="NEMATODE SPECIFIC PEPTIDE FAMILY, GROUP E-RELATED"/>
    <property type="match status" value="1"/>
</dbReference>
<dbReference type="AlphaFoldDB" id="A0A9P1IAM8"/>